<gene>
    <name evidence="1" type="ORF">E6C55_08535</name>
</gene>
<proteinExistence type="predicted"/>
<sequence length="541" mass="60980">MSSTTAFNESRTTGRPDDDRIKVVYLPLDERPCNYDYPIALAGMTDLRLIVPDRGLLGDKKQAADTAALAAWMEAAAANAQYALLSIDMLVYGGIVPSRLHEWSPSECQARLAILRRLKLHNPHLRLFAFNLITRAPAYSSSEEEPDYYALHGRELNVYGKLRDKGERETLSPEEEQELEAARRSIPVEILSDFLTRRRTNAFVNEQAIGLAREGIIDFLIIPLDDNAKYGYTSADQRKLTSLVERENLTGKVHIYPGADEIGCTLFARIVCETAGFLPTFHLRFSSSIGPSCIPKYEDRSLNESIKCHLTAAGAVIGDSSDPADVYLMVHSPPVGQADMAETTDRYEDRHRSYYSEVNVREFVQAIRHYASRGRLIALADVALCNGGDHSLMKLLSEEGLLGSISCYAAWNTSGNSLGTVISHAIIEAYNRSKAESERVPEAAAKSRDYYLYRLLEDWGYQSIVRQELCERELPALHADYFRISHVQEQIEAMIGPRLEQFSRKYFPEFGELRVSEVRLPWKRMFEVGFRLETTTLSLAE</sequence>
<name>A0A4S4C2L1_9BACL</name>
<dbReference type="OrthoDB" id="9789552at2"/>
<organism evidence="1 2">
    <name type="scientific">Cohnella fermenti</name>
    <dbReference type="NCBI Taxonomy" id="2565925"/>
    <lineage>
        <taxon>Bacteria</taxon>
        <taxon>Bacillati</taxon>
        <taxon>Bacillota</taxon>
        <taxon>Bacilli</taxon>
        <taxon>Bacillales</taxon>
        <taxon>Paenibacillaceae</taxon>
        <taxon>Cohnella</taxon>
    </lineage>
</organism>
<evidence type="ECO:0000313" key="1">
    <source>
        <dbReference type="EMBL" id="THF81759.1"/>
    </source>
</evidence>
<evidence type="ECO:0000313" key="2">
    <source>
        <dbReference type="Proteomes" id="UP000310636"/>
    </source>
</evidence>
<keyword evidence="2" id="KW-1185">Reference proteome</keyword>
<reference evidence="1 2" key="1">
    <citation type="submission" date="2019-04" db="EMBL/GenBank/DDBJ databases">
        <title>Cohnella sp. nov. isolated from preserved vegetables.</title>
        <authorList>
            <person name="Lin S.-Y."/>
            <person name="Hung M.-H."/>
            <person name="Young C.-C."/>
        </authorList>
    </citation>
    <scope>NUCLEOTIDE SEQUENCE [LARGE SCALE GENOMIC DNA]</scope>
    <source>
        <strain evidence="1 2">CC-MHH1044</strain>
    </source>
</reference>
<dbReference type="Proteomes" id="UP000310636">
    <property type="component" value="Unassembled WGS sequence"/>
</dbReference>
<dbReference type="AlphaFoldDB" id="A0A4S4C2L1"/>
<accession>A0A4S4C2L1</accession>
<dbReference type="RefSeq" id="WP_136369355.1">
    <property type="nucleotide sequence ID" value="NZ_SSOB01000008.1"/>
</dbReference>
<comment type="caution">
    <text evidence="1">The sequence shown here is derived from an EMBL/GenBank/DDBJ whole genome shotgun (WGS) entry which is preliminary data.</text>
</comment>
<dbReference type="Pfam" id="PF13552">
    <property type="entry name" value="DUF4127"/>
    <property type="match status" value="1"/>
</dbReference>
<protein>
    <submittedName>
        <fullName evidence="1">DUF4127 family protein</fullName>
    </submittedName>
</protein>
<dbReference type="InterPro" id="IPR025394">
    <property type="entry name" value="DUF4127"/>
</dbReference>
<dbReference type="EMBL" id="SSOB01000008">
    <property type="protein sequence ID" value="THF81759.1"/>
    <property type="molecule type" value="Genomic_DNA"/>
</dbReference>